<gene>
    <name evidence="2" type="ORF">SAMN04488692_1029</name>
</gene>
<accession>A0A1G9HQR3</accession>
<reference evidence="2 3" key="1">
    <citation type="submission" date="2016-10" db="EMBL/GenBank/DDBJ databases">
        <authorList>
            <person name="de Groot N.N."/>
        </authorList>
    </citation>
    <scope>NUCLEOTIDE SEQUENCE [LARGE SCALE GENOMIC DNA]</scope>
    <source>
        <strain evidence="2 3">SLAS-1</strain>
    </source>
</reference>
<feature type="coiled-coil region" evidence="1">
    <location>
        <begin position="47"/>
        <end position="86"/>
    </location>
</feature>
<proteinExistence type="predicted"/>
<dbReference type="EMBL" id="FNGO01000002">
    <property type="protein sequence ID" value="SDL15298.1"/>
    <property type="molecule type" value="Genomic_DNA"/>
</dbReference>
<organism evidence="2 3">
    <name type="scientific">Halarsenatibacter silvermanii</name>
    <dbReference type="NCBI Taxonomy" id="321763"/>
    <lineage>
        <taxon>Bacteria</taxon>
        <taxon>Bacillati</taxon>
        <taxon>Bacillota</taxon>
        <taxon>Clostridia</taxon>
        <taxon>Halanaerobiales</taxon>
        <taxon>Halarsenatibacteraceae</taxon>
        <taxon>Halarsenatibacter</taxon>
    </lineage>
</organism>
<feature type="coiled-coil region" evidence="1">
    <location>
        <begin position="166"/>
        <end position="224"/>
    </location>
</feature>
<protein>
    <submittedName>
        <fullName evidence="2">Uncharacterized protein</fullName>
    </submittedName>
</protein>
<evidence type="ECO:0000256" key="1">
    <source>
        <dbReference type="SAM" id="Coils"/>
    </source>
</evidence>
<evidence type="ECO:0000313" key="3">
    <source>
        <dbReference type="Proteomes" id="UP000199476"/>
    </source>
</evidence>
<dbReference type="Proteomes" id="UP000199476">
    <property type="component" value="Unassembled WGS sequence"/>
</dbReference>
<keyword evidence="3" id="KW-1185">Reference proteome</keyword>
<sequence>MVFPALAAGAGDAAIRGVRGPFPDVSNVIQYSTGDYHLVGLGRCQSLPEKEERMYSLREAIKELRMEQLIKKIQQLEEESDKDNFEGWLVDQGLDSPFDHEELAPLEERKYIRRKERQLNRRLIDAGIDRESLKNDAGNYELSEVQKEDVKRLLAAADHVCSPKKHEERREKLRKLRKEIEEKMHERNREDISREREEKLSREIDEKKHEKEKLKAKMSFEAEKFREELQGQLFQSLDPDSDPEKLVEKVSWIGGITAKRVRHHRSKNRRDPLKLKLGPYILGPSRNLDYRENKRGDLSELLEEFEERFGFSLKQGGDFKKIAKSLPEKSGDPPERGELLALVERLKEVNEDYLKS</sequence>
<dbReference type="AlphaFoldDB" id="A0A1G9HQR3"/>
<evidence type="ECO:0000313" key="2">
    <source>
        <dbReference type="EMBL" id="SDL15298.1"/>
    </source>
</evidence>
<keyword evidence="1" id="KW-0175">Coiled coil</keyword>
<name>A0A1G9HQR3_9FIRM</name>